<dbReference type="EMBL" id="JABDJR010000540">
    <property type="protein sequence ID" value="NNF07753.1"/>
    <property type="molecule type" value="Genomic_DNA"/>
</dbReference>
<feature type="non-terminal residue" evidence="7">
    <location>
        <position position="146"/>
    </location>
</feature>
<dbReference type="GO" id="GO:0008610">
    <property type="term" value="P:lipid biosynthetic process"/>
    <property type="evidence" value="ECO:0007669"/>
    <property type="project" value="InterPro"/>
</dbReference>
<dbReference type="GO" id="GO:0016020">
    <property type="term" value="C:membrane"/>
    <property type="evidence" value="ECO:0007669"/>
    <property type="project" value="UniProtKB-SubCell"/>
</dbReference>
<evidence type="ECO:0000259" key="6">
    <source>
        <dbReference type="Pfam" id="PF04116"/>
    </source>
</evidence>
<evidence type="ECO:0000313" key="7">
    <source>
        <dbReference type="EMBL" id="NNF07753.1"/>
    </source>
</evidence>
<reference evidence="7 8" key="1">
    <citation type="submission" date="2020-03" db="EMBL/GenBank/DDBJ databases">
        <title>Metabolic flexibility allows generalist bacteria to become dominant in a frequently disturbed ecosystem.</title>
        <authorList>
            <person name="Chen Y.-J."/>
            <person name="Leung P.M."/>
            <person name="Bay S.K."/>
            <person name="Hugenholtz P."/>
            <person name="Kessler A.J."/>
            <person name="Shelley G."/>
            <person name="Waite D.W."/>
            <person name="Cook P.L."/>
            <person name="Greening C."/>
        </authorList>
    </citation>
    <scope>NUCLEOTIDE SEQUENCE [LARGE SCALE GENOMIC DNA]</scope>
    <source>
        <strain evidence="7">SS_bin_28</strain>
    </source>
</reference>
<organism evidence="7 8">
    <name type="scientific">Eiseniibacteriota bacterium</name>
    <dbReference type="NCBI Taxonomy" id="2212470"/>
    <lineage>
        <taxon>Bacteria</taxon>
        <taxon>Candidatus Eiseniibacteriota</taxon>
    </lineage>
</organism>
<feature type="transmembrane region" description="Helical" evidence="5">
    <location>
        <begin position="42"/>
        <end position="65"/>
    </location>
</feature>
<feature type="transmembrane region" description="Helical" evidence="5">
    <location>
        <begin position="77"/>
        <end position="96"/>
    </location>
</feature>
<sequence>MALAFGVLLLIFLPLERAFPAHRQSIFRKEWGTDLLFFAGQYLLWTVPVVSILGFLYMNANALPLGWAREFVAKQPLWIQIPAIILISDLCVYWFHRWSHRNPFLWRIHRVHHTAEKLDWLAAHREHPIDNLLTRFVENLPLILLG</sequence>
<evidence type="ECO:0000256" key="4">
    <source>
        <dbReference type="ARBA" id="ARBA00023136"/>
    </source>
</evidence>
<evidence type="ECO:0000256" key="3">
    <source>
        <dbReference type="ARBA" id="ARBA00022989"/>
    </source>
</evidence>
<dbReference type="Pfam" id="PF04116">
    <property type="entry name" value="FA_hydroxylase"/>
    <property type="match status" value="1"/>
</dbReference>
<proteinExistence type="predicted"/>
<dbReference type="GO" id="GO:0005506">
    <property type="term" value="F:iron ion binding"/>
    <property type="evidence" value="ECO:0007669"/>
    <property type="project" value="InterPro"/>
</dbReference>
<comment type="subcellular location">
    <subcellularLocation>
        <location evidence="1">Membrane</location>
    </subcellularLocation>
</comment>
<evidence type="ECO:0000313" key="8">
    <source>
        <dbReference type="Proteomes" id="UP000547674"/>
    </source>
</evidence>
<dbReference type="InterPro" id="IPR006694">
    <property type="entry name" value="Fatty_acid_hydroxylase"/>
</dbReference>
<evidence type="ECO:0000256" key="2">
    <source>
        <dbReference type="ARBA" id="ARBA00022692"/>
    </source>
</evidence>
<protein>
    <submittedName>
        <fullName evidence="7">Sterol desaturase family protein</fullName>
    </submittedName>
</protein>
<dbReference type="PANTHER" id="PTHR11863">
    <property type="entry name" value="STEROL DESATURASE"/>
    <property type="match status" value="1"/>
</dbReference>
<keyword evidence="2 5" id="KW-0812">Transmembrane</keyword>
<evidence type="ECO:0000256" key="1">
    <source>
        <dbReference type="ARBA" id="ARBA00004370"/>
    </source>
</evidence>
<comment type="caution">
    <text evidence="7">The sequence shown here is derived from an EMBL/GenBank/DDBJ whole genome shotgun (WGS) entry which is preliminary data.</text>
</comment>
<evidence type="ECO:0000256" key="5">
    <source>
        <dbReference type="SAM" id="Phobius"/>
    </source>
</evidence>
<dbReference type="GO" id="GO:0016491">
    <property type="term" value="F:oxidoreductase activity"/>
    <property type="evidence" value="ECO:0007669"/>
    <property type="project" value="InterPro"/>
</dbReference>
<dbReference type="AlphaFoldDB" id="A0A7Y2EGD4"/>
<keyword evidence="3 5" id="KW-1133">Transmembrane helix</keyword>
<dbReference type="Proteomes" id="UP000547674">
    <property type="component" value="Unassembled WGS sequence"/>
</dbReference>
<keyword evidence="4 5" id="KW-0472">Membrane</keyword>
<feature type="domain" description="Fatty acid hydroxylase" evidence="6">
    <location>
        <begin position="83"/>
        <end position="146"/>
    </location>
</feature>
<name>A0A7Y2EGD4_UNCEI</name>
<accession>A0A7Y2EGD4</accession>
<gene>
    <name evidence="7" type="ORF">HKN21_13400</name>
</gene>
<dbReference type="InterPro" id="IPR050307">
    <property type="entry name" value="Sterol_Desaturase_Related"/>
</dbReference>